<reference evidence="4" key="1">
    <citation type="submission" date="2025-08" db="UniProtKB">
        <authorList>
            <consortium name="RefSeq"/>
        </authorList>
    </citation>
    <scope>IDENTIFICATION</scope>
    <source>
        <strain evidence="4">Airmid</strain>
    </source>
</reference>
<organism evidence="3 4">
    <name type="scientific">Dermatophagoides pteronyssinus</name>
    <name type="common">European house dust mite</name>
    <dbReference type="NCBI Taxonomy" id="6956"/>
    <lineage>
        <taxon>Eukaryota</taxon>
        <taxon>Metazoa</taxon>
        <taxon>Ecdysozoa</taxon>
        <taxon>Arthropoda</taxon>
        <taxon>Chelicerata</taxon>
        <taxon>Arachnida</taxon>
        <taxon>Acari</taxon>
        <taxon>Acariformes</taxon>
        <taxon>Sarcoptiformes</taxon>
        <taxon>Astigmata</taxon>
        <taxon>Psoroptidia</taxon>
        <taxon>Analgoidea</taxon>
        <taxon>Pyroglyphidae</taxon>
        <taxon>Dermatophagoidinae</taxon>
        <taxon>Dermatophagoides</taxon>
    </lineage>
</organism>
<feature type="region of interest" description="Disordered" evidence="1">
    <location>
        <begin position="67"/>
        <end position="96"/>
    </location>
</feature>
<evidence type="ECO:0000256" key="2">
    <source>
        <dbReference type="SAM" id="Phobius"/>
    </source>
</evidence>
<dbReference type="AlphaFoldDB" id="A0A6P6XXK3"/>
<sequence length="220" mass="24942">MMIILPIHISQTLFIIFNFFFRLSFTIATKTNKFKLATIAKRSGSLPPPQSGRMLNNHRTNVICSTTTTTSSLSPLNSSLNTTKSSSSSASTSASTGNLLQHTRQACYKMSYVLISTDDFHRGPTRISTIDPYLHEKVPFTVIKDSLYFQAEPQYDPHGRYWKFRVEDAPVRVLNKLLDLGYKVLTGTSLSSTYEHNKQPGHAWTLFRDPNVRYSIMHTK</sequence>
<gene>
    <name evidence="4" type="primary">LOC113792132</name>
</gene>
<keyword evidence="3" id="KW-1185">Reference proteome</keyword>
<proteinExistence type="predicted"/>
<accession>A0A6P6XXK3</accession>
<dbReference type="Proteomes" id="UP000515146">
    <property type="component" value="Unplaced"/>
</dbReference>
<keyword evidence="2" id="KW-1133">Transmembrane helix</keyword>
<evidence type="ECO:0000256" key="1">
    <source>
        <dbReference type="SAM" id="MobiDB-lite"/>
    </source>
</evidence>
<dbReference type="RefSeq" id="XP_027197835.1">
    <property type="nucleotide sequence ID" value="XM_027342034.1"/>
</dbReference>
<dbReference type="KEGG" id="dpte:113792132"/>
<dbReference type="InterPro" id="IPR036717">
    <property type="entry name" value="GFRP_sf"/>
</dbReference>
<dbReference type="InParanoid" id="A0A6P6XXK3"/>
<keyword evidence="2" id="KW-0472">Membrane</keyword>
<protein>
    <submittedName>
        <fullName evidence="4">Uncharacterized protein LOC113792132</fullName>
    </submittedName>
</protein>
<keyword evidence="2" id="KW-0812">Transmembrane</keyword>
<dbReference type="Gene3D" id="3.30.1410.10">
    <property type="entry name" value="GTP cyclohydrolase I feedback regulatory protein GFRP"/>
    <property type="match status" value="1"/>
</dbReference>
<dbReference type="OrthoDB" id="6473780at2759"/>
<feature type="transmembrane region" description="Helical" evidence="2">
    <location>
        <begin position="6"/>
        <end position="25"/>
    </location>
</feature>
<name>A0A6P6XXK3_DERPT</name>
<evidence type="ECO:0000313" key="4">
    <source>
        <dbReference type="RefSeq" id="XP_027197835.1"/>
    </source>
</evidence>
<dbReference type="GO" id="GO:0009890">
    <property type="term" value="P:negative regulation of biosynthetic process"/>
    <property type="evidence" value="ECO:0007669"/>
    <property type="project" value="InterPro"/>
</dbReference>
<evidence type="ECO:0000313" key="3">
    <source>
        <dbReference type="Proteomes" id="UP000515146"/>
    </source>
</evidence>